<dbReference type="PANTHER" id="PTHR10989:SF16">
    <property type="entry name" value="AT02829P-RELATED"/>
    <property type="match status" value="1"/>
</dbReference>
<dbReference type="Pfam" id="PF04750">
    <property type="entry name" value="Far-17a_AIG1"/>
    <property type="match status" value="1"/>
</dbReference>
<protein>
    <recommendedName>
        <fullName evidence="8">FAR-17a/AIG1-like protein</fullName>
    </recommendedName>
</protein>
<dbReference type="InterPro" id="IPR006838">
    <property type="entry name" value="ADTRP_AIG1"/>
</dbReference>
<keyword evidence="3 5" id="KW-1133">Transmembrane helix</keyword>
<dbReference type="InParanoid" id="A0A067Q179"/>
<sequence>MLHTLAATTMAYGWNNLENLVQDTWIREQKGGHMQFLTIQGLVVAWLTMVFSLAADLFPHIRAARIIKRALFMIAMPLSVVVTSIYWSLLFFAPHLLLQGEPGEPSSSSKVPEVIRLPLQMDLALHAVPAVSLLVDFFLFEHRYARTEAQYGASLVAAISGLWYAAWVEYCAAHNGSFPYPFLTDNPFPIRVAIYVGATFLALVSFWVINAIRPAQPLVGTATAERTKKNRVE</sequence>
<organism evidence="6 7">
    <name type="scientific">Jaapia argillacea MUCL 33604</name>
    <dbReference type="NCBI Taxonomy" id="933084"/>
    <lineage>
        <taxon>Eukaryota</taxon>
        <taxon>Fungi</taxon>
        <taxon>Dikarya</taxon>
        <taxon>Basidiomycota</taxon>
        <taxon>Agaricomycotina</taxon>
        <taxon>Agaricomycetes</taxon>
        <taxon>Agaricomycetidae</taxon>
        <taxon>Jaapiales</taxon>
        <taxon>Jaapiaceae</taxon>
        <taxon>Jaapia</taxon>
    </lineage>
</organism>
<evidence type="ECO:0000313" key="7">
    <source>
        <dbReference type="Proteomes" id="UP000027265"/>
    </source>
</evidence>
<dbReference type="FunCoup" id="A0A067Q179">
    <property type="interactions" value="130"/>
</dbReference>
<feature type="transmembrane region" description="Helical" evidence="5">
    <location>
        <begin position="117"/>
        <end position="139"/>
    </location>
</feature>
<evidence type="ECO:0000256" key="3">
    <source>
        <dbReference type="ARBA" id="ARBA00022989"/>
    </source>
</evidence>
<dbReference type="GO" id="GO:0012505">
    <property type="term" value="C:endomembrane system"/>
    <property type="evidence" value="ECO:0007669"/>
    <property type="project" value="UniProtKB-SubCell"/>
</dbReference>
<proteinExistence type="predicted"/>
<evidence type="ECO:0000313" key="6">
    <source>
        <dbReference type="EMBL" id="KDQ60734.1"/>
    </source>
</evidence>
<reference evidence="7" key="1">
    <citation type="journal article" date="2014" name="Proc. Natl. Acad. Sci. U.S.A.">
        <title>Extensive sampling of basidiomycete genomes demonstrates inadequacy of the white-rot/brown-rot paradigm for wood decay fungi.</title>
        <authorList>
            <person name="Riley R."/>
            <person name="Salamov A.A."/>
            <person name="Brown D.W."/>
            <person name="Nagy L.G."/>
            <person name="Floudas D."/>
            <person name="Held B.W."/>
            <person name="Levasseur A."/>
            <person name="Lombard V."/>
            <person name="Morin E."/>
            <person name="Otillar R."/>
            <person name="Lindquist E.A."/>
            <person name="Sun H."/>
            <person name="LaButti K.M."/>
            <person name="Schmutz J."/>
            <person name="Jabbour D."/>
            <person name="Luo H."/>
            <person name="Baker S.E."/>
            <person name="Pisabarro A.G."/>
            <person name="Walton J.D."/>
            <person name="Blanchette R.A."/>
            <person name="Henrissat B."/>
            <person name="Martin F."/>
            <person name="Cullen D."/>
            <person name="Hibbett D.S."/>
            <person name="Grigoriev I.V."/>
        </authorList>
    </citation>
    <scope>NUCLEOTIDE SEQUENCE [LARGE SCALE GENOMIC DNA]</scope>
    <source>
        <strain evidence="7">MUCL 33604</strain>
    </source>
</reference>
<dbReference type="PANTHER" id="PTHR10989">
    <property type="entry name" value="ANDROGEN-INDUCED PROTEIN 1-RELATED"/>
    <property type="match status" value="1"/>
</dbReference>
<feature type="transmembrane region" description="Helical" evidence="5">
    <location>
        <begin position="37"/>
        <end position="58"/>
    </location>
</feature>
<evidence type="ECO:0000256" key="2">
    <source>
        <dbReference type="ARBA" id="ARBA00022692"/>
    </source>
</evidence>
<feature type="transmembrane region" description="Helical" evidence="5">
    <location>
        <begin position="188"/>
        <end position="209"/>
    </location>
</feature>
<evidence type="ECO:0000256" key="1">
    <source>
        <dbReference type="ARBA" id="ARBA00004127"/>
    </source>
</evidence>
<dbReference type="GO" id="GO:0016020">
    <property type="term" value="C:membrane"/>
    <property type="evidence" value="ECO:0007669"/>
    <property type="project" value="InterPro"/>
</dbReference>
<dbReference type="STRING" id="933084.A0A067Q179"/>
<keyword evidence="7" id="KW-1185">Reference proteome</keyword>
<feature type="transmembrane region" description="Helical" evidence="5">
    <location>
        <begin position="151"/>
        <end position="168"/>
    </location>
</feature>
<dbReference type="Proteomes" id="UP000027265">
    <property type="component" value="Unassembled WGS sequence"/>
</dbReference>
<keyword evidence="4 5" id="KW-0472">Membrane</keyword>
<feature type="transmembrane region" description="Helical" evidence="5">
    <location>
        <begin position="70"/>
        <end position="97"/>
    </location>
</feature>
<dbReference type="HOGENOM" id="CLU_081915_1_0_1"/>
<dbReference type="EMBL" id="KL197713">
    <property type="protein sequence ID" value="KDQ60734.1"/>
    <property type="molecule type" value="Genomic_DNA"/>
</dbReference>
<evidence type="ECO:0000256" key="4">
    <source>
        <dbReference type="ARBA" id="ARBA00023136"/>
    </source>
</evidence>
<accession>A0A067Q179</accession>
<gene>
    <name evidence="6" type="ORF">JAAARDRAFT_125221</name>
</gene>
<dbReference type="AlphaFoldDB" id="A0A067Q179"/>
<comment type="subcellular location">
    <subcellularLocation>
        <location evidence="1">Endomembrane system</location>
        <topology evidence="1">Multi-pass membrane protein</topology>
    </subcellularLocation>
</comment>
<evidence type="ECO:0008006" key="8">
    <source>
        <dbReference type="Google" id="ProtNLM"/>
    </source>
</evidence>
<evidence type="ECO:0000256" key="5">
    <source>
        <dbReference type="SAM" id="Phobius"/>
    </source>
</evidence>
<keyword evidence="2 5" id="KW-0812">Transmembrane</keyword>
<dbReference type="OrthoDB" id="1898221at2759"/>
<name>A0A067Q179_9AGAM</name>